<protein>
    <submittedName>
        <fullName evidence="1">Uncharacterized protein</fullName>
    </submittedName>
</protein>
<gene>
    <name evidence="1" type="ORF">C5F48_12985</name>
</gene>
<organism evidence="1 2">
    <name type="scientific">Cereibacter changlensis JA139</name>
    <dbReference type="NCBI Taxonomy" id="1188249"/>
    <lineage>
        <taxon>Bacteria</taxon>
        <taxon>Pseudomonadati</taxon>
        <taxon>Pseudomonadota</taxon>
        <taxon>Alphaproteobacteria</taxon>
        <taxon>Rhodobacterales</taxon>
        <taxon>Paracoccaceae</taxon>
        <taxon>Cereibacter</taxon>
    </lineage>
</organism>
<evidence type="ECO:0000313" key="1">
    <source>
        <dbReference type="EMBL" id="PTE21289.1"/>
    </source>
</evidence>
<accession>A0A2T4JTQ3</accession>
<reference evidence="1 2" key="1">
    <citation type="submission" date="2018-03" db="EMBL/GenBank/DDBJ databases">
        <title>Cereibacter changlensis.</title>
        <authorList>
            <person name="Meyer T.E."/>
            <person name="Miller S."/>
            <person name="Lodha T."/>
            <person name="Gandham S."/>
            <person name="Chintalapati S."/>
            <person name="Chintalapati V.R."/>
        </authorList>
    </citation>
    <scope>NUCLEOTIDE SEQUENCE [LARGE SCALE GENOMIC DNA]</scope>
    <source>
        <strain evidence="1 2">JA139</strain>
    </source>
</reference>
<sequence>MHDPEPTPRPDLFTNKDEEAWLEQFLLLRYTLRMSPERIAQIDYGLDPEHPDAWAAGAFWGREIALSYPWVEVRTLWQKPAGPADSAC</sequence>
<dbReference type="AlphaFoldDB" id="A0A2T4JTQ3"/>
<keyword evidence="2" id="KW-1185">Reference proteome</keyword>
<dbReference type="OrthoDB" id="8451310at2"/>
<dbReference type="RefSeq" id="WP_107664332.1">
    <property type="nucleotide sequence ID" value="NZ_PZKG01000056.1"/>
</dbReference>
<name>A0A2T4JTQ3_9RHOB</name>
<dbReference type="EMBL" id="PZKG01000056">
    <property type="protein sequence ID" value="PTE21289.1"/>
    <property type="molecule type" value="Genomic_DNA"/>
</dbReference>
<evidence type="ECO:0000313" key="2">
    <source>
        <dbReference type="Proteomes" id="UP000241010"/>
    </source>
</evidence>
<proteinExistence type="predicted"/>
<comment type="caution">
    <text evidence="1">The sequence shown here is derived from an EMBL/GenBank/DDBJ whole genome shotgun (WGS) entry which is preliminary data.</text>
</comment>
<dbReference type="Proteomes" id="UP000241010">
    <property type="component" value="Unassembled WGS sequence"/>
</dbReference>